<comment type="similarity">
    <text evidence="1 7">Belongs to the peptidase S8 family.</text>
</comment>
<organism evidence="11 12">
    <name type="scientific">Aspergillus cavernicola</name>
    <dbReference type="NCBI Taxonomy" id="176166"/>
    <lineage>
        <taxon>Eukaryota</taxon>
        <taxon>Fungi</taxon>
        <taxon>Dikarya</taxon>
        <taxon>Ascomycota</taxon>
        <taxon>Pezizomycotina</taxon>
        <taxon>Eurotiomycetes</taxon>
        <taxon>Eurotiomycetidae</taxon>
        <taxon>Eurotiales</taxon>
        <taxon>Aspergillaceae</taxon>
        <taxon>Aspergillus</taxon>
        <taxon>Aspergillus subgen. Nidulantes</taxon>
    </lineage>
</organism>
<dbReference type="Gene3D" id="1.25.40.20">
    <property type="entry name" value="Ankyrin repeat-containing domain"/>
    <property type="match status" value="1"/>
</dbReference>
<evidence type="ECO:0000313" key="11">
    <source>
        <dbReference type="EMBL" id="KAL2817706.1"/>
    </source>
</evidence>
<keyword evidence="2 7" id="KW-0645">Protease</keyword>
<dbReference type="PANTHER" id="PTHR43399">
    <property type="entry name" value="SUBTILISIN-RELATED"/>
    <property type="match status" value="1"/>
</dbReference>
<keyword evidence="5 7" id="KW-0720">Serine protease</keyword>
<dbReference type="CDD" id="cd07491">
    <property type="entry name" value="Peptidases_S8_7"/>
    <property type="match status" value="1"/>
</dbReference>
<dbReference type="InterPro" id="IPR015500">
    <property type="entry name" value="Peptidase_S8_subtilisin-rel"/>
</dbReference>
<feature type="region of interest" description="Disordered" evidence="8">
    <location>
        <begin position="348"/>
        <end position="372"/>
    </location>
</feature>
<feature type="compositionally biased region" description="Basic and acidic residues" evidence="8">
    <location>
        <begin position="403"/>
        <end position="420"/>
    </location>
</feature>
<evidence type="ECO:0000256" key="8">
    <source>
        <dbReference type="SAM" id="MobiDB-lite"/>
    </source>
</evidence>
<dbReference type="Proteomes" id="UP001610335">
    <property type="component" value="Unassembled WGS sequence"/>
</dbReference>
<dbReference type="InterPro" id="IPR000209">
    <property type="entry name" value="Peptidase_S8/S53_dom"/>
</dbReference>
<dbReference type="InterPro" id="IPR051048">
    <property type="entry name" value="Peptidase_S8/S53_subtilisin"/>
</dbReference>
<dbReference type="PANTHER" id="PTHR43399:SF4">
    <property type="entry name" value="CELL WALL-ASSOCIATED PROTEASE"/>
    <property type="match status" value="1"/>
</dbReference>
<sequence length="1069" mass="121688">MVSTMDPEAGVNPPTQGRSADDRKYDQTTTKAGRKDNESEAEDDDEDEEADDNEEEDEEDDEEDDDRQSVDFNPVHTELQGIVKSIKGFEIKNWTEHAEIFGEEATRWPHLADVSEKTGDCILHFLMRDDDATQKENKELGKAIKYITKYHPRLLTVRNKDKMTPLYLALSVLDRPRVSLIKRGLFPPKLSGKGKRRLAKAIATRCGPQDENCLHLALKNQFRDSSLLELMVQNASQDAINARDNGNWTPLHRAVHYRHAGEDTFNIIQELIARGEPSPEPCGIFDAPQAEYAFDAYVTVDREELSVYEYHMKTRDRMTVAAASINPTQGNDRKEATKVDKKELHVGERQMQDPKKAAANAQRMNARDRANMSATRMVVEAREEAKEEDWPKPGLVRANTFQRRTESRKKNPKSENEQEIERLEQWSEQIRQELKLHCLRTRTIAQADRFLHGSNKEGIQLYFDYNGLPTENADPVTFYDNFKGTRFDEVLQYVEFPAVRLRRTDIPRGETFQRHKGLFQSKAGGRKDLLFFFSWLKDKKVKHIINLVVHDPIDSHDDEAIETCLSGFRIDVLDWSKPDLDPEMLCSACPDVKELHLRWGGNNAILRAWGEPEGLRTLKNLEQIYLYYDETSDRSRSKIERFAARFKMPVSASGPARMDDGPEDNESMVVSTTERERPQNDQPVFVPEPRIKVLIGQSRETFPGAGATTSEVAVPDQATVTVHKWLESIDSFTDELKTLMANIRTNSHRGDEIRVALIDDGVDFSEKEFREKIMHGKSFAYHTHGNQREKQWYVSELGHGTVMAHMILRVCPMAKIYPIKLDTIRDPKTKHADIRPYSAIQAIEAAVEKDVHIISMSWTVEQPKGDAKTAFDMALKKAEEKGILMFCSSPDEGIFSSDHYPTAWGPDKFFRIGASQADGNPYGRVLLKQVDYLFPGVDVVRANKRDIKLRVFEDNNSFTGSSVSTALAAGLAALVLWFAIIGAKYSWDENQNDGLDNTDVKKLQGIKAMKQAFQNLGAGRDSNDKFVEIWSVLEKPAQSLKDHRGHAADDIKESRRIIFNLARDLVTKS</sequence>
<evidence type="ECO:0000256" key="3">
    <source>
        <dbReference type="ARBA" id="ARBA00022729"/>
    </source>
</evidence>
<keyword evidence="12" id="KW-1185">Reference proteome</keyword>
<feature type="region of interest" description="Disordered" evidence="8">
    <location>
        <begin position="1"/>
        <end position="76"/>
    </location>
</feature>
<feature type="compositionally biased region" description="Acidic residues" evidence="8">
    <location>
        <begin position="39"/>
        <end position="66"/>
    </location>
</feature>
<keyword evidence="3" id="KW-0732">Signal</keyword>
<evidence type="ECO:0000256" key="7">
    <source>
        <dbReference type="PROSITE-ProRule" id="PRU01240"/>
    </source>
</evidence>
<evidence type="ECO:0000256" key="2">
    <source>
        <dbReference type="ARBA" id="ARBA00022670"/>
    </source>
</evidence>
<dbReference type="SUPFAM" id="SSF52743">
    <property type="entry name" value="Subtilisin-like"/>
    <property type="match status" value="1"/>
</dbReference>
<feature type="active site" description="Charge relay system" evidence="7">
    <location>
        <position position="962"/>
    </location>
</feature>
<dbReference type="PRINTS" id="PR00723">
    <property type="entry name" value="SUBTILISIN"/>
</dbReference>
<feature type="domain" description="Peptidase S8/S53" evidence="10">
    <location>
        <begin position="750"/>
        <end position="976"/>
    </location>
</feature>
<dbReference type="Pfam" id="PF00082">
    <property type="entry name" value="Peptidase_S8"/>
    <property type="match status" value="1"/>
</dbReference>
<feature type="transmembrane region" description="Helical" evidence="9">
    <location>
        <begin position="963"/>
        <end position="983"/>
    </location>
</feature>
<evidence type="ECO:0000256" key="9">
    <source>
        <dbReference type="SAM" id="Phobius"/>
    </source>
</evidence>
<protein>
    <recommendedName>
        <fullName evidence="10">Peptidase S8/S53 domain-containing protein</fullName>
    </recommendedName>
</protein>
<evidence type="ECO:0000256" key="6">
    <source>
        <dbReference type="ARBA" id="ARBA00023145"/>
    </source>
</evidence>
<reference evidence="11 12" key="1">
    <citation type="submission" date="2024-07" db="EMBL/GenBank/DDBJ databases">
        <title>Section-level genome sequencing and comparative genomics of Aspergillus sections Usti and Cavernicolus.</title>
        <authorList>
            <consortium name="Lawrence Berkeley National Laboratory"/>
            <person name="Nybo J.L."/>
            <person name="Vesth T.C."/>
            <person name="Theobald S."/>
            <person name="Frisvad J.C."/>
            <person name="Larsen T.O."/>
            <person name="Kjaerboelling I."/>
            <person name="Rothschild-Mancinelli K."/>
            <person name="Lyhne E.K."/>
            <person name="Kogle M.E."/>
            <person name="Barry K."/>
            <person name="Clum A."/>
            <person name="Na H."/>
            <person name="Ledsgaard L."/>
            <person name="Lin J."/>
            <person name="Lipzen A."/>
            <person name="Kuo A."/>
            <person name="Riley R."/>
            <person name="Mondo S."/>
            <person name="LaButti K."/>
            <person name="Haridas S."/>
            <person name="Pangalinan J."/>
            <person name="Salamov A.A."/>
            <person name="Simmons B.A."/>
            <person name="Magnuson J.K."/>
            <person name="Chen J."/>
            <person name="Drula E."/>
            <person name="Henrissat B."/>
            <person name="Wiebenga A."/>
            <person name="Lubbers R.J."/>
            <person name="Gomes A.C."/>
            <person name="Makela M.R."/>
            <person name="Stajich J."/>
            <person name="Grigoriev I.V."/>
            <person name="Mortensen U.H."/>
            <person name="De vries R.P."/>
            <person name="Baker S.E."/>
            <person name="Andersen M.R."/>
        </authorList>
    </citation>
    <scope>NUCLEOTIDE SEQUENCE [LARGE SCALE GENOMIC DNA]</scope>
    <source>
        <strain evidence="11 12">CBS 600.67</strain>
    </source>
</reference>
<dbReference type="InterPro" id="IPR036852">
    <property type="entry name" value="Peptidase_S8/S53_dom_sf"/>
</dbReference>
<evidence type="ECO:0000256" key="5">
    <source>
        <dbReference type="ARBA" id="ARBA00022825"/>
    </source>
</evidence>
<keyword evidence="6" id="KW-0865">Zymogen</keyword>
<keyword evidence="4 7" id="KW-0378">Hydrolase</keyword>
<evidence type="ECO:0000256" key="1">
    <source>
        <dbReference type="ARBA" id="ARBA00011073"/>
    </source>
</evidence>
<feature type="region of interest" description="Disordered" evidence="8">
    <location>
        <begin position="397"/>
        <end position="420"/>
    </location>
</feature>
<dbReference type="SUPFAM" id="SSF48403">
    <property type="entry name" value="Ankyrin repeat"/>
    <property type="match status" value="1"/>
</dbReference>
<dbReference type="InterPro" id="IPR036770">
    <property type="entry name" value="Ankyrin_rpt-contain_sf"/>
</dbReference>
<feature type="active site" description="Charge relay system" evidence="7">
    <location>
        <position position="759"/>
    </location>
</feature>
<proteinExistence type="inferred from homology"/>
<keyword evidence="9" id="KW-0812">Transmembrane</keyword>
<dbReference type="EMBL" id="JBFXLS010000090">
    <property type="protein sequence ID" value="KAL2817706.1"/>
    <property type="molecule type" value="Genomic_DNA"/>
</dbReference>
<feature type="active site" description="Charge relay system" evidence="7">
    <location>
        <position position="799"/>
    </location>
</feature>
<accession>A0ABR4HQN4</accession>
<gene>
    <name evidence="11" type="ORF">BDW59DRAFT_131874</name>
</gene>
<name>A0ABR4HQN4_9EURO</name>
<evidence type="ECO:0000313" key="12">
    <source>
        <dbReference type="Proteomes" id="UP001610335"/>
    </source>
</evidence>
<dbReference type="Gene3D" id="3.40.50.200">
    <property type="entry name" value="Peptidase S8/S53 domain"/>
    <property type="match status" value="1"/>
</dbReference>
<evidence type="ECO:0000256" key="4">
    <source>
        <dbReference type="ARBA" id="ARBA00022801"/>
    </source>
</evidence>
<comment type="caution">
    <text evidence="11">The sequence shown here is derived from an EMBL/GenBank/DDBJ whole genome shotgun (WGS) entry which is preliminary data.</text>
</comment>
<keyword evidence="9" id="KW-0472">Membrane</keyword>
<evidence type="ECO:0000259" key="10">
    <source>
        <dbReference type="Pfam" id="PF00082"/>
    </source>
</evidence>
<keyword evidence="9" id="KW-1133">Transmembrane helix</keyword>
<dbReference type="PROSITE" id="PS51892">
    <property type="entry name" value="SUBTILASE"/>
    <property type="match status" value="1"/>
</dbReference>